<comment type="caution">
    <text evidence="6">Lacks conserved residue(s) required for the propagation of feature annotation.</text>
</comment>
<dbReference type="GO" id="GO:0046872">
    <property type="term" value="F:metal ion binding"/>
    <property type="evidence" value="ECO:0007669"/>
    <property type="project" value="UniProtKB-UniRule"/>
</dbReference>
<keyword evidence="4 6" id="KW-0520">NAD</keyword>
<evidence type="ECO:0000256" key="1">
    <source>
        <dbReference type="ARBA" id="ARBA00022679"/>
    </source>
</evidence>
<dbReference type="Gene3D" id="3.40.50.10330">
    <property type="entry name" value="Probable inorganic polyphosphate/atp-NAD kinase, domain 1"/>
    <property type="match status" value="1"/>
</dbReference>
<dbReference type="InterPro" id="IPR017438">
    <property type="entry name" value="ATP-NAD_kinase_N"/>
</dbReference>
<evidence type="ECO:0000256" key="5">
    <source>
        <dbReference type="ARBA" id="ARBA00047925"/>
    </source>
</evidence>
<comment type="catalytic activity">
    <reaction evidence="5 6">
        <text>NAD(+) + ATP = ADP + NADP(+) + H(+)</text>
        <dbReference type="Rhea" id="RHEA:18629"/>
        <dbReference type="ChEBI" id="CHEBI:15378"/>
        <dbReference type="ChEBI" id="CHEBI:30616"/>
        <dbReference type="ChEBI" id="CHEBI:57540"/>
        <dbReference type="ChEBI" id="CHEBI:58349"/>
        <dbReference type="ChEBI" id="CHEBI:456216"/>
        <dbReference type="EC" id="2.7.1.23"/>
    </reaction>
</comment>
<dbReference type="PANTHER" id="PTHR20275">
    <property type="entry name" value="NAD KINASE"/>
    <property type="match status" value="1"/>
</dbReference>
<dbReference type="InterPro" id="IPR017437">
    <property type="entry name" value="ATP-NAD_kinase_PpnK-typ_C"/>
</dbReference>
<feature type="binding site" evidence="6">
    <location>
        <begin position="135"/>
        <end position="136"/>
    </location>
    <ligand>
        <name>NAD(+)</name>
        <dbReference type="ChEBI" id="CHEBI:57540"/>
    </ligand>
</feature>
<reference evidence="7 8" key="1">
    <citation type="journal article" date="2009" name="Appl. Environ. Microbiol.">
        <title>Genomic analysis of 'Elusimicrobium minutum,' the first cultivated representative of the phylum 'Elusimicrobia' (formerly termite group 1).</title>
        <authorList>
            <person name="Herlemann D.P.R."/>
            <person name="Geissinger O."/>
            <person name="Ikeda-Ohtsubo W."/>
            <person name="Kunin V."/>
            <person name="Sun H."/>
            <person name="Lapidus A."/>
            <person name="Hugenholtz P."/>
            <person name="Brune A."/>
        </authorList>
    </citation>
    <scope>NUCLEOTIDE SEQUENCE [LARGE SCALE GENOMIC DNA]</scope>
    <source>
        <strain evidence="7 8">Pei191</strain>
    </source>
</reference>
<dbReference type="GO" id="GO:0005524">
    <property type="term" value="F:ATP binding"/>
    <property type="evidence" value="ECO:0007669"/>
    <property type="project" value="UniProtKB-KW"/>
</dbReference>
<dbReference type="InterPro" id="IPR002504">
    <property type="entry name" value="NADK"/>
</dbReference>
<keyword evidence="2 6" id="KW-0418">Kinase</keyword>
<evidence type="ECO:0000256" key="2">
    <source>
        <dbReference type="ARBA" id="ARBA00022777"/>
    </source>
</evidence>
<dbReference type="KEGG" id="emi:Emin_0427"/>
<feature type="binding site" evidence="6">
    <location>
        <position position="164"/>
    </location>
    <ligand>
        <name>NAD(+)</name>
        <dbReference type="ChEBI" id="CHEBI:57540"/>
    </ligand>
</feature>
<dbReference type="GO" id="GO:0003951">
    <property type="term" value="F:NAD+ kinase activity"/>
    <property type="evidence" value="ECO:0007669"/>
    <property type="project" value="UniProtKB-UniRule"/>
</dbReference>
<accession>B2KBG2</accession>
<feature type="binding site" evidence="6">
    <location>
        <begin position="60"/>
        <end position="61"/>
    </location>
    <ligand>
        <name>NAD(+)</name>
        <dbReference type="ChEBI" id="CHEBI:57540"/>
    </ligand>
</feature>
<name>B2KBG2_ELUMP</name>
<feature type="binding site" evidence="6">
    <location>
        <position position="236"/>
    </location>
    <ligand>
        <name>NAD(+)</name>
        <dbReference type="ChEBI" id="CHEBI:57540"/>
    </ligand>
</feature>
<gene>
    <name evidence="6" type="primary">nadK</name>
    <name evidence="7" type="ordered locus">Emin_0427</name>
</gene>
<dbReference type="GO" id="GO:0006741">
    <property type="term" value="P:NADP+ biosynthetic process"/>
    <property type="evidence" value="ECO:0007669"/>
    <property type="project" value="UniProtKB-UniRule"/>
</dbReference>
<dbReference type="SUPFAM" id="SSF111331">
    <property type="entry name" value="NAD kinase/diacylglycerol kinase-like"/>
    <property type="match status" value="1"/>
</dbReference>
<comment type="similarity">
    <text evidence="6">Belongs to the NAD kinase family.</text>
</comment>
<evidence type="ECO:0000256" key="3">
    <source>
        <dbReference type="ARBA" id="ARBA00022857"/>
    </source>
</evidence>
<dbReference type="PANTHER" id="PTHR20275:SF0">
    <property type="entry name" value="NAD KINASE"/>
    <property type="match status" value="1"/>
</dbReference>
<dbReference type="STRING" id="445932.Emin_0427"/>
<evidence type="ECO:0000256" key="4">
    <source>
        <dbReference type="ARBA" id="ARBA00023027"/>
    </source>
</evidence>
<sequence>MIIFKNIGLYYNKEKTHNRAVAEAVASFLQEQGAKTTIFDNSDFTHMLAEIELLITIGGDGTVLQAGRAALKKKVKLFGINAGNLGFLTSADLINYKEILSQIIRGKYSGHDLSLLTVSIFKNGKYITKEQPAFNDCVIKTGGARAFTIEMSSLGKETQKYFGDGIIASTPTGSTAYSLAAGGPVIAPEVDVILITPICPHTLTQRPLVMQGSSQLVFTPQFKRDGDYATVNIDGQITYIIETGDSVLISTSPTKLKLLQVENYDFLKTLNSKLKWGNR</sequence>
<comment type="function">
    <text evidence="6">Involved in the regulation of the intracellular balance of NAD and NADP, and is a key enzyme in the biosynthesis of NADP. Catalyzes specifically the phosphorylation on 2'-hydroxyl of the adenosine moiety of NAD to yield NADP.</text>
</comment>
<dbReference type="Pfam" id="PF20143">
    <property type="entry name" value="NAD_kinase_C"/>
    <property type="match status" value="1"/>
</dbReference>
<keyword evidence="3 6" id="KW-0521">NADP</keyword>
<dbReference type="InterPro" id="IPR016064">
    <property type="entry name" value="NAD/diacylglycerol_kinase_sf"/>
</dbReference>
<organism evidence="7 8">
    <name type="scientific">Elusimicrobium minutum (strain Pei191)</name>
    <dbReference type="NCBI Taxonomy" id="445932"/>
    <lineage>
        <taxon>Bacteria</taxon>
        <taxon>Pseudomonadati</taxon>
        <taxon>Elusimicrobiota</taxon>
        <taxon>Elusimicrobia</taxon>
        <taxon>Elusimicrobiales</taxon>
        <taxon>Elusimicrobiaceae</taxon>
        <taxon>Elusimicrobium</taxon>
    </lineage>
</organism>
<evidence type="ECO:0000313" key="8">
    <source>
        <dbReference type="Proteomes" id="UP000001029"/>
    </source>
</evidence>
<keyword evidence="6" id="KW-0547">Nucleotide-binding</keyword>
<keyword evidence="8" id="KW-1185">Reference proteome</keyword>
<dbReference type="Proteomes" id="UP000001029">
    <property type="component" value="Chromosome"/>
</dbReference>
<dbReference type="GO" id="GO:0005737">
    <property type="term" value="C:cytoplasm"/>
    <property type="evidence" value="ECO:0007669"/>
    <property type="project" value="UniProtKB-SubCell"/>
</dbReference>
<dbReference type="GO" id="GO:0051287">
    <property type="term" value="F:NAD binding"/>
    <property type="evidence" value="ECO:0007669"/>
    <property type="project" value="UniProtKB-ARBA"/>
</dbReference>
<comment type="cofactor">
    <cofactor evidence="6">
        <name>a divalent metal cation</name>
        <dbReference type="ChEBI" id="CHEBI:60240"/>
    </cofactor>
</comment>
<proteinExistence type="inferred from homology"/>
<dbReference type="Gene3D" id="2.60.200.30">
    <property type="entry name" value="Probable inorganic polyphosphate/atp-NAD kinase, domain 2"/>
    <property type="match status" value="1"/>
</dbReference>
<dbReference type="OrthoDB" id="9774737at2"/>
<comment type="subcellular location">
    <subcellularLocation>
        <location evidence="6">Cytoplasm</location>
    </subcellularLocation>
</comment>
<dbReference type="GO" id="GO:0019674">
    <property type="term" value="P:NAD+ metabolic process"/>
    <property type="evidence" value="ECO:0007669"/>
    <property type="project" value="InterPro"/>
</dbReference>
<evidence type="ECO:0000256" key="6">
    <source>
        <dbReference type="HAMAP-Rule" id="MF_00361"/>
    </source>
</evidence>
<dbReference type="HOGENOM" id="CLU_008831_0_1_0"/>
<feature type="active site" description="Proton acceptor" evidence="6">
    <location>
        <position position="60"/>
    </location>
</feature>
<keyword evidence="6" id="KW-0963">Cytoplasm</keyword>
<dbReference type="EMBL" id="CP001055">
    <property type="protein sequence ID" value="ACC97984.1"/>
    <property type="molecule type" value="Genomic_DNA"/>
</dbReference>
<dbReference type="AlphaFoldDB" id="B2KBG2"/>
<dbReference type="HAMAP" id="MF_00361">
    <property type="entry name" value="NAD_kinase"/>
    <property type="match status" value="1"/>
</dbReference>
<evidence type="ECO:0000313" key="7">
    <source>
        <dbReference type="EMBL" id="ACC97984.1"/>
    </source>
</evidence>
<keyword evidence="1 6" id="KW-0808">Transferase</keyword>
<dbReference type="EC" id="2.7.1.23" evidence="6"/>
<keyword evidence="6" id="KW-0067">ATP-binding</keyword>
<protein>
    <recommendedName>
        <fullName evidence="6">NAD kinase</fullName>
        <ecNumber evidence="6">2.7.1.23</ecNumber>
    </recommendedName>
    <alternativeName>
        <fullName evidence="6">ATP-dependent NAD kinase</fullName>
    </alternativeName>
</protein>
<dbReference type="RefSeq" id="WP_012414599.1">
    <property type="nucleotide sequence ID" value="NC_010644.1"/>
</dbReference>
<dbReference type="Pfam" id="PF01513">
    <property type="entry name" value="NAD_kinase"/>
    <property type="match status" value="1"/>
</dbReference>